<dbReference type="GO" id="GO:0008233">
    <property type="term" value="F:peptidase activity"/>
    <property type="evidence" value="ECO:0007669"/>
    <property type="project" value="UniProtKB-KW"/>
</dbReference>
<dbReference type="GO" id="GO:0006508">
    <property type="term" value="P:proteolysis"/>
    <property type="evidence" value="ECO:0007669"/>
    <property type="project" value="UniProtKB-KW"/>
</dbReference>
<organism evidence="2 3">
    <name type="scientific">Arenicella chitinivorans</name>
    <dbReference type="NCBI Taxonomy" id="1329800"/>
    <lineage>
        <taxon>Bacteria</taxon>
        <taxon>Pseudomonadati</taxon>
        <taxon>Pseudomonadota</taxon>
        <taxon>Gammaproteobacteria</taxon>
        <taxon>Arenicellales</taxon>
        <taxon>Arenicellaceae</taxon>
        <taxon>Arenicella</taxon>
    </lineage>
</organism>
<gene>
    <name evidence="2" type="ORF">GCM10008090_22420</name>
</gene>
<dbReference type="InterPro" id="IPR015947">
    <property type="entry name" value="PUA-like_sf"/>
</dbReference>
<comment type="caution">
    <text evidence="2">The sequence shown here is derived from an EMBL/GenBank/DDBJ whole genome shotgun (WGS) entry which is preliminary data.</text>
</comment>
<dbReference type="PANTHER" id="PTHR46732">
    <property type="entry name" value="ATP-DEPENDENT PROTEASE LA (LON) DOMAIN PROTEIN"/>
    <property type="match status" value="1"/>
</dbReference>
<name>A0A918VP63_9GAMM</name>
<dbReference type="SMART" id="SM00464">
    <property type="entry name" value="LON"/>
    <property type="match status" value="1"/>
</dbReference>
<evidence type="ECO:0000313" key="2">
    <source>
        <dbReference type="EMBL" id="GHA12085.1"/>
    </source>
</evidence>
<accession>A0A918VP63</accession>
<reference evidence="2" key="1">
    <citation type="journal article" date="2014" name="Int. J. Syst. Evol. Microbiol.">
        <title>Complete genome sequence of Corynebacterium casei LMG S-19264T (=DSM 44701T), isolated from a smear-ripened cheese.</title>
        <authorList>
            <consortium name="US DOE Joint Genome Institute (JGI-PGF)"/>
            <person name="Walter F."/>
            <person name="Albersmeier A."/>
            <person name="Kalinowski J."/>
            <person name="Ruckert C."/>
        </authorList>
    </citation>
    <scope>NUCLEOTIDE SEQUENCE</scope>
    <source>
        <strain evidence="2">KCTC 12711</strain>
    </source>
</reference>
<dbReference type="Gene3D" id="2.30.130.40">
    <property type="entry name" value="LON domain-like"/>
    <property type="match status" value="1"/>
</dbReference>
<proteinExistence type="predicted"/>
<keyword evidence="2" id="KW-0378">Hydrolase</keyword>
<sequence length="217" mass="24272">MATRHPFLPTFSKLPTLLPVFPLPEAVLLPHANLPLTIFEPRYLNMVEDAMRSNQLIGMIQPSDNAEPPTLYAVGCAGRITHYVERQNGQLEIVLTGTCRFKVAHEVDPVNGYRRVTPDWTEFADDIRSPESDAIAADHLALFRAALHRYLENNQMQADWQLLDKLSGESLMASLIGLLPLGTANKQMLLEAQNNTNRIIAFTAILSAQDDEPKSRQ</sequence>
<evidence type="ECO:0000259" key="1">
    <source>
        <dbReference type="PROSITE" id="PS51787"/>
    </source>
</evidence>
<dbReference type="InterPro" id="IPR046336">
    <property type="entry name" value="Lon_prtase_N_sf"/>
</dbReference>
<feature type="domain" description="Lon N-terminal" evidence="1">
    <location>
        <begin position="18"/>
        <end position="210"/>
    </location>
</feature>
<keyword evidence="2" id="KW-0645">Protease</keyword>
<dbReference type="InterPro" id="IPR003111">
    <property type="entry name" value="Lon_prtase_N"/>
</dbReference>
<protein>
    <submittedName>
        <fullName evidence="2">ATP-dependent protease</fullName>
    </submittedName>
</protein>
<dbReference type="PANTHER" id="PTHR46732:SF8">
    <property type="entry name" value="ATP-DEPENDENT PROTEASE LA (LON) DOMAIN PROTEIN"/>
    <property type="match status" value="1"/>
</dbReference>
<reference evidence="2" key="2">
    <citation type="submission" date="2020-09" db="EMBL/GenBank/DDBJ databases">
        <authorList>
            <person name="Sun Q."/>
            <person name="Kim S."/>
        </authorList>
    </citation>
    <scope>NUCLEOTIDE SEQUENCE</scope>
    <source>
        <strain evidence="2">KCTC 12711</strain>
    </source>
</reference>
<evidence type="ECO:0000313" key="3">
    <source>
        <dbReference type="Proteomes" id="UP000614811"/>
    </source>
</evidence>
<dbReference type="Pfam" id="PF02190">
    <property type="entry name" value="LON_substr_bdg"/>
    <property type="match status" value="1"/>
</dbReference>
<dbReference type="Proteomes" id="UP000614811">
    <property type="component" value="Unassembled WGS sequence"/>
</dbReference>
<dbReference type="EMBL" id="BMXA01000003">
    <property type="protein sequence ID" value="GHA12085.1"/>
    <property type="molecule type" value="Genomic_DNA"/>
</dbReference>
<dbReference type="SUPFAM" id="SSF88697">
    <property type="entry name" value="PUA domain-like"/>
    <property type="match status" value="1"/>
</dbReference>
<dbReference type="PROSITE" id="PS51787">
    <property type="entry name" value="LON_N"/>
    <property type="match status" value="1"/>
</dbReference>
<keyword evidence="3" id="KW-1185">Reference proteome</keyword>
<dbReference type="AlphaFoldDB" id="A0A918VP63"/>
<dbReference type="RefSeq" id="WP_189401014.1">
    <property type="nucleotide sequence ID" value="NZ_BMXA01000003.1"/>
</dbReference>